<reference evidence="2" key="2">
    <citation type="journal article" date="2015" name="Fish Shellfish Immunol.">
        <title>Early steps in the European eel (Anguilla anguilla)-Vibrio vulnificus interaction in the gills: Role of the RtxA13 toxin.</title>
        <authorList>
            <person name="Callol A."/>
            <person name="Pajuelo D."/>
            <person name="Ebbesson L."/>
            <person name="Teles M."/>
            <person name="MacKenzie S."/>
            <person name="Amaro C."/>
        </authorList>
    </citation>
    <scope>NUCLEOTIDE SEQUENCE</scope>
</reference>
<reference evidence="2" key="1">
    <citation type="submission" date="2014-11" db="EMBL/GenBank/DDBJ databases">
        <authorList>
            <person name="Amaro Gonzalez C."/>
        </authorList>
    </citation>
    <scope>NUCLEOTIDE SEQUENCE</scope>
</reference>
<dbReference type="AlphaFoldDB" id="A0A0E9RYN1"/>
<feature type="transmembrane region" description="Helical" evidence="1">
    <location>
        <begin position="21"/>
        <end position="40"/>
    </location>
</feature>
<sequence length="72" mass="8281">MEESRSDACAVNASSHILTRMFSLVSWILLTVPVTGVNSCRLPRVREFRSDQIRQIAFQNQIKNIVSRIPHR</sequence>
<evidence type="ECO:0000313" key="2">
    <source>
        <dbReference type="EMBL" id="JAH33358.1"/>
    </source>
</evidence>
<keyword evidence="1" id="KW-0812">Transmembrane</keyword>
<protein>
    <submittedName>
        <fullName evidence="2">Uncharacterized protein</fullName>
    </submittedName>
</protein>
<evidence type="ECO:0000256" key="1">
    <source>
        <dbReference type="SAM" id="Phobius"/>
    </source>
</evidence>
<accession>A0A0E9RYN1</accession>
<keyword evidence="1" id="KW-0472">Membrane</keyword>
<keyword evidence="1" id="KW-1133">Transmembrane helix</keyword>
<dbReference type="EMBL" id="GBXM01075219">
    <property type="protein sequence ID" value="JAH33358.1"/>
    <property type="molecule type" value="Transcribed_RNA"/>
</dbReference>
<proteinExistence type="predicted"/>
<name>A0A0E9RYN1_ANGAN</name>
<organism evidence="2">
    <name type="scientific">Anguilla anguilla</name>
    <name type="common">European freshwater eel</name>
    <name type="synonym">Muraena anguilla</name>
    <dbReference type="NCBI Taxonomy" id="7936"/>
    <lineage>
        <taxon>Eukaryota</taxon>
        <taxon>Metazoa</taxon>
        <taxon>Chordata</taxon>
        <taxon>Craniata</taxon>
        <taxon>Vertebrata</taxon>
        <taxon>Euteleostomi</taxon>
        <taxon>Actinopterygii</taxon>
        <taxon>Neopterygii</taxon>
        <taxon>Teleostei</taxon>
        <taxon>Anguilliformes</taxon>
        <taxon>Anguillidae</taxon>
        <taxon>Anguilla</taxon>
    </lineage>
</organism>